<dbReference type="InterPro" id="IPR045043">
    <property type="entry name" value="Lea14-like"/>
</dbReference>
<dbReference type="SUPFAM" id="SSF117070">
    <property type="entry name" value="LEA14-like"/>
    <property type="match status" value="1"/>
</dbReference>
<keyword evidence="4" id="KW-1185">Reference proteome</keyword>
<feature type="domain" description="Water stress and hypersensitive response" evidence="2">
    <location>
        <begin position="23"/>
        <end position="140"/>
    </location>
</feature>
<accession>A0ABD1GQE5</accession>
<reference evidence="3 4" key="1">
    <citation type="submission" date="2024-06" db="EMBL/GenBank/DDBJ databases">
        <title>A chromosome level genome sequence of Diviner's sage (Salvia divinorum).</title>
        <authorList>
            <person name="Ford S.A."/>
            <person name="Ro D.-K."/>
            <person name="Ness R.W."/>
            <person name="Phillips M.A."/>
        </authorList>
    </citation>
    <scope>NUCLEOTIDE SEQUENCE [LARGE SCALE GENOMIC DNA]</scope>
    <source>
        <strain evidence="3">SAF-2024a</strain>
        <tissue evidence="3">Leaf</tissue>
    </source>
</reference>
<comment type="similarity">
    <text evidence="1">Belongs to the LEA type 2 family.</text>
</comment>
<protein>
    <submittedName>
        <fullName evidence="3">Desiccation-related protein PCC27-45-like</fullName>
    </submittedName>
</protein>
<sequence>MQYMDKAKDFVADKVANIEKPSASVDDVDLKHVGRDGITYLAKVTVVNPYGVSVPVGEITYTLKSVDRVIASGNIPDPGSLKGNDNTILEVGMKVPHSVLVSLIKDIGADWDVDYTVEIGIVVDLPVFGNFTIPLTHKGEMKLPSLQDCI</sequence>
<dbReference type="GO" id="GO:0006950">
    <property type="term" value="P:response to stress"/>
    <property type="evidence" value="ECO:0007669"/>
    <property type="project" value="UniProtKB-ARBA"/>
</dbReference>
<comment type="caution">
    <text evidence="3">The sequence shown here is derived from an EMBL/GenBank/DDBJ whole genome shotgun (WGS) entry which is preliminary data.</text>
</comment>
<dbReference type="InterPro" id="IPR004864">
    <property type="entry name" value="LEA_2"/>
</dbReference>
<dbReference type="PANTHER" id="PTHR31459:SF19">
    <property type="entry name" value="DESICCATION-RELATED PROTEIN LEA14-RELATED"/>
    <property type="match status" value="1"/>
</dbReference>
<name>A0ABD1GQE5_SALDI</name>
<dbReference type="FunFam" id="2.60.40.1820:FF:000001">
    <property type="entry name" value="Desiccation protectant protein Lea14-like"/>
    <property type="match status" value="1"/>
</dbReference>
<proteinExistence type="inferred from homology"/>
<dbReference type="EMBL" id="JBEAFC010000008">
    <property type="protein sequence ID" value="KAL1546242.1"/>
    <property type="molecule type" value="Genomic_DNA"/>
</dbReference>
<organism evidence="3 4">
    <name type="scientific">Salvia divinorum</name>
    <name type="common">Maria pastora</name>
    <name type="synonym">Diviner's sage</name>
    <dbReference type="NCBI Taxonomy" id="28513"/>
    <lineage>
        <taxon>Eukaryota</taxon>
        <taxon>Viridiplantae</taxon>
        <taxon>Streptophyta</taxon>
        <taxon>Embryophyta</taxon>
        <taxon>Tracheophyta</taxon>
        <taxon>Spermatophyta</taxon>
        <taxon>Magnoliopsida</taxon>
        <taxon>eudicotyledons</taxon>
        <taxon>Gunneridae</taxon>
        <taxon>Pentapetalae</taxon>
        <taxon>asterids</taxon>
        <taxon>lamiids</taxon>
        <taxon>Lamiales</taxon>
        <taxon>Lamiaceae</taxon>
        <taxon>Nepetoideae</taxon>
        <taxon>Mentheae</taxon>
        <taxon>Salviinae</taxon>
        <taxon>Salvia</taxon>
        <taxon>Salvia subgen. Calosphace</taxon>
    </lineage>
</organism>
<evidence type="ECO:0000313" key="4">
    <source>
        <dbReference type="Proteomes" id="UP001567538"/>
    </source>
</evidence>
<dbReference type="PANTHER" id="PTHR31459">
    <property type="match status" value="1"/>
</dbReference>
<evidence type="ECO:0000259" key="2">
    <source>
        <dbReference type="SMART" id="SM00769"/>
    </source>
</evidence>
<dbReference type="AlphaFoldDB" id="A0ABD1GQE5"/>
<dbReference type="SMART" id="SM00769">
    <property type="entry name" value="WHy"/>
    <property type="match status" value="1"/>
</dbReference>
<dbReference type="Gene3D" id="2.60.40.1820">
    <property type="match status" value="1"/>
</dbReference>
<dbReference type="Proteomes" id="UP001567538">
    <property type="component" value="Unassembled WGS sequence"/>
</dbReference>
<dbReference type="InterPro" id="IPR013990">
    <property type="entry name" value="WHy-dom"/>
</dbReference>
<dbReference type="Pfam" id="PF03168">
    <property type="entry name" value="LEA_2"/>
    <property type="match status" value="1"/>
</dbReference>
<gene>
    <name evidence="3" type="ORF">AAHA92_22867</name>
</gene>
<evidence type="ECO:0000313" key="3">
    <source>
        <dbReference type="EMBL" id="KAL1546242.1"/>
    </source>
</evidence>
<evidence type="ECO:0000256" key="1">
    <source>
        <dbReference type="ARBA" id="ARBA00005960"/>
    </source>
</evidence>